<reference evidence="5" key="2">
    <citation type="journal article" date="2019" name="Int. J. Syst. Evol. Microbiol.">
        <title>The Global Catalogue of Microorganisms (GCM) 10K type strain sequencing project: providing services to taxonomists for standard genome sequencing and annotation.</title>
        <authorList>
            <consortium name="The Broad Institute Genomics Platform"/>
            <consortium name="The Broad Institute Genome Sequencing Center for Infectious Disease"/>
            <person name="Wu L."/>
            <person name="Ma J."/>
        </authorList>
    </citation>
    <scope>NUCLEOTIDE SEQUENCE [LARGE SCALE GENOMIC DNA]</scope>
    <source>
        <strain evidence="5">CGMCC 1.15644</strain>
    </source>
</reference>
<evidence type="ECO:0000313" key="5">
    <source>
        <dbReference type="Proteomes" id="UP000622648"/>
    </source>
</evidence>
<dbReference type="PANTHER" id="PTHR36444:SF2">
    <property type="entry name" value="TRANSCRIPTIONAL REGULATOR PROTEIN YOBU-RELATED"/>
    <property type="match status" value="1"/>
</dbReference>
<dbReference type="AlphaFoldDB" id="A0A4R2H9N1"/>
<dbReference type="EMBL" id="BMJO01000005">
    <property type="protein sequence ID" value="GGE62627.1"/>
    <property type="molecule type" value="Genomic_DNA"/>
</dbReference>
<dbReference type="RefSeq" id="WP_132533798.1">
    <property type="nucleotide sequence ID" value="NZ_BMJO01000005.1"/>
</dbReference>
<dbReference type="PANTHER" id="PTHR36444">
    <property type="entry name" value="TRANSCRIPTIONAL REGULATOR PROTEIN YOBU-RELATED"/>
    <property type="match status" value="1"/>
</dbReference>
<dbReference type="InterPro" id="IPR029441">
    <property type="entry name" value="Cass2"/>
</dbReference>
<sequence>MMENFKIIGISVQTTNQNNQAAADLGQLWARFYQEEIGKLIPSKESDDVYAIYTDYESDYTGKYTTIIGHRVSTLDIIPDGLTGREVKNEKLLRYIAKGEMPNAVVETWKEIWANDIALYRTYHADFEVYGKKSQQGVDSEVEIYIGVR</sequence>
<proteinExistence type="predicted"/>
<dbReference type="Proteomes" id="UP000622648">
    <property type="component" value="Unassembled WGS sequence"/>
</dbReference>
<accession>A0A4R2H9N1</accession>
<organism evidence="3 4">
    <name type="scientific">Pedobacter psychrotolerans</name>
    <dbReference type="NCBI Taxonomy" id="1843235"/>
    <lineage>
        <taxon>Bacteria</taxon>
        <taxon>Pseudomonadati</taxon>
        <taxon>Bacteroidota</taxon>
        <taxon>Sphingobacteriia</taxon>
        <taxon>Sphingobacteriales</taxon>
        <taxon>Sphingobacteriaceae</taxon>
        <taxon>Pedobacter</taxon>
    </lineage>
</organism>
<dbReference type="EMBL" id="SLWO01000005">
    <property type="protein sequence ID" value="TCO23789.1"/>
    <property type="molecule type" value="Genomic_DNA"/>
</dbReference>
<gene>
    <name evidence="3" type="ORF">EV200_105258</name>
    <name evidence="2" type="ORF">GCM10011413_31250</name>
</gene>
<evidence type="ECO:0000259" key="1">
    <source>
        <dbReference type="SMART" id="SM00871"/>
    </source>
</evidence>
<dbReference type="Proteomes" id="UP000295684">
    <property type="component" value="Unassembled WGS sequence"/>
</dbReference>
<keyword evidence="5" id="KW-1185">Reference proteome</keyword>
<evidence type="ECO:0000313" key="2">
    <source>
        <dbReference type="EMBL" id="GGE62627.1"/>
    </source>
</evidence>
<comment type="caution">
    <text evidence="3">The sequence shown here is derived from an EMBL/GenBank/DDBJ whole genome shotgun (WGS) entry which is preliminary data.</text>
</comment>
<dbReference type="Pfam" id="PF14526">
    <property type="entry name" value="Cass2"/>
    <property type="match status" value="1"/>
</dbReference>
<protein>
    <submittedName>
        <fullName evidence="3">Putative transcriptional regulator YdeE</fullName>
    </submittedName>
</protein>
<dbReference type="OrthoDB" id="9801008at2"/>
<reference evidence="2" key="1">
    <citation type="journal article" date="2014" name="Int. J. Syst. Evol. Microbiol.">
        <title>Complete genome of a new Firmicutes species belonging to the dominant human colonic microbiota ('Ruminococcus bicirculans') reveals two chromosomes and a selective capacity to utilize plant glucans.</title>
        <authorList>
            <consortium name="NISC Comparative Sequencing Program"/>
            <person name="Wegmann U."/>
            <person name="Louis P."/>
            <person name="Goesmann A."/>
            <person name="Henrissat B."/>
            <person name="Duncan S.H."/>
            <person name="Flint H.J."/>
        </authorList>
    </citation>
    <scope>NUCLEOTIDE SEQUENCE</scope>
    <source>
        <strain evidence="2">CGMCC 1.15644</strain>
    </source>
</reference>
<dbReference type="InterPro" id="IPR011256">
    <property type="entry name" value="Reg_factor_effector_dom_sf"/>
</dbReference>
<evidence type="ECO:0000313" key="3">
    <source>
        <dbReference type="EMBL" id="TCO23789.1"/>
    </source>
</evidence>
<reference evidence="2" key="4">
    <citation type="submission" date="2024-05" db="EMBL/GenBank/DDBJ databases">
        <authorList>
            <person name="Sun Q."/>
            <person name="Zhou Y."/>
        </authorList>
    </citation>
    <scope>NUCLEOTIDE SEQUENCE</scope>
    <source>
        <strain evidence="2">CGMCC 1.15644</strain>
    </source>
</reference>
<dbReference type="InterPro" id="IPR010499">
    <property type="entry name" value="AraC_E-bd"/>
</dbReference>
<reference evidence="3 4" key="3">
    <citation type="submission" date="2019-03" db="EMBL/GenBank/DDBJ databases">
        <title>Genomic Encyclopedia of Type Strains, Phase IV (KMG-IV): sequencing the most valuable type-strain genomes for metagenomic binning, comparative biology and taxonomic classification.</title>
        <authorList>
            <person name="Goeker M."/>
        </authorList>
    </citation>
    <scope>NUCLEOTIDE SEQUENCE [LARGE SCALE GENOMIC DNA]</scope>
    <source>
        <strain evidence="3 4">DSM 103236</strain>
    </source>
</reference>
<dbReference type="InterPro" id="IPR053182">
    <property type="entry name" value="YobU-like_regulator"/>
</dbReference>
<dbReference type="Gene3D" id="3.20.80.10">
    <property type="entry name" value="Regulatory factor, effector binding domain"/>
    <property type="match status" value="1"/>
</dbReference>
<dbReference type="SUPFAM" id="SSF55136">
    <property type="entry name" value="Probable bacterial effector-binding domain"/>
    <property type="match status" value="1"/>
</dbReference>
<dbReference type="SMART" id="SM00871">
    <property type="entry name" value="AraC_E_bind"/>
    <property type="match status" value="1"/>
</dbReference>
<name>A0A4R2H9N1_9SPHI</name>
<feature type="domain" description="AraC effector-binding" evidence="1">
    <location>
        <begin position="2"/>
        <end position="149"/>
    </location>
</feature>
<evidence type="ECO:0000313" key="4">
    <source>
        <dbReference type="Proteomes" id="UP000295684"/>
    </source>
</evidence>